<dbReference type="InterPro" id="IPR053052">
    <property type="entry name" value="Imprinting_Balance_Reg"/>
</dbReference>
<dbReference type="PANTHER" id="PTHR45496:SF12">
    <property type="entry name" value="J DOMAIN-CONTAINING PROTEIN"/>
    <property type="match status" value="1"/>
</dbReference>
<protein>
    <recommendedName>
        <fullName evidence="2">J domain-containing protein</fullName>
    </recommendedName>
</protein>
<feature type="compositionally biased region" description="Basic residues" evidence="1">
    <location>
        <begin position="270"/>
        <end position="285"/>
    </location>
</feature>
<dbReference type="AlphaFoldDB" id="A0A2I0K4A6"/>
<feature type="region of interest" description="Disordered" evidence="1">
    <location>
        <begin position="264"/>
        <end position="302"/>
    </location>
</feature>
<dbReference type="SUPFAM" id="SSF46565">
    <property type="entry name" value="Chaperone J-domain"/>
    <property type="match status" value="1"/>
</dbReference>
<gene>
    <name evidence="3" type="ORF">CRG98_017057</name>
</gene>
<reference evidence="3 4" key="1">
    <citation type="submission" date="2017-11" db="EMBL/GenBank/DDBJ databases">
        <title>De-novo sequencing of pomegranate (Punica granatum L.) genome.</title>
        <authorList>
            <person name="Akparov Z."/>
            <person name="Amiraslanov A."/>
            <person name="Hajiyeva S."/>
            <person name="Abbasov M."/>
            <person name="Kaur K."/>
            <person name="Hamwieh A."/>
            <person name="Solovyev V."/>
            <person name="Salamov A."/>
            <person name="Braich B."/>
            <person name="Kosarev P."/>
            <person name="Mahmoud A."/>
            <person name="Hajiyev E."/>
            <person name="Babayeva S."/>
            <person name="Izzatullayeva V."/>
            <person name="Mammadov A."/>
            <person name="Mammadov A."/>
            <person name="Sharifova S."/>
            <person name="Ojaghi J."/>
            <person name="Eynullazada K."/>
            <person name="Bayramov B."/>
            <person name="Abdulazimova A."/>
            <person name="Shahmuradov I."/>
        </authorList>
    </citation>
    <scope>NUCLEOTIDE SEQUENCE [LARGE SCALE GENOMIC DNA]</scope>
    <source>
        <strain evidence="4">cv. AG2017</strain>
        <tissue evidence="3">Leaf</tissue>
    </source>
</reference>
<dbReference type="InterPro" id="IPR001623">
    <property type="entry name" value="DnaJ_domain"/>
</dbReference>
<proteinExistence type="predicted"/>
<dbReference type="PANTHER" id="PTHR45496">
    <property type="entry name" value="CHAPERONE DNAJ-DOMAIN SUPERFAMILY PROTEIN"/>
    <property type="match status" value="1"/>
</dbReference>
<dbReference type="CDD" id="cd06257">
    <property type="entry name" value="DnaJ"/>
    <property type="match status" value="1"/>
</dbReference>
<dbReference type="Proteomes" id="UP000233551">
    <property type="component" value="Unassembled WGS sequence"/>
</dbReference>
<dbReference type="EMBL" id="PGOL01000964">
    <property type="protein sequence ID" value="PKI62536.1"/>
    <property type="molecule type" value="Genomic_DNA"/>
</dbReference>
<comment type="caution">
    <text evidence="3">The sequence shown here is derived from an EMBL/GenBank/DDBJ whole genome shotgun (WGS) entry which is preliminary data.</text>
</comment>
<evidence type="ECO:0000259" key="2">
    <source>
        <dbReference type="PROSITE" id="PS50076"/>
    </source>
</evidence>
<accession>A0A2I0K4A6</accession>
<evidence type="ECO:0000313" key="4">
    <source>
        <dbReference type="Proteomes" id="UP000233551"/>
    </source>
</evidence>
<dbReference type="Gene3D" id="1.10.287.110">
    <property type="entry name" value="DnaJ domain"/>
    <property type="match status" value="1"/>
</dbReference>
<dbReference type="PROSITE" id="PS50076">
    <property type="entry name" value="DNAJ_2"/>
    <property type="match status" value="1"/>
</dbReference>
<evidence type="ECO:0000256" key="1">
    <source>
        <dbReference type="SAM" id="MobiDB-lite"/>
    </source>
</evidence>
<dbReference type="STRING" id="22663.A0A2I0K4A6"/>
<name>A0A2I0K4A6_PUNGR</name>
<organism evidence="3 4">
    <name type="scientific">Punica granatum</name>
    <name type="common">Pomegranate</name>
    <dbReference type="NCBI Taxonomy" id="22663"/>
    <lineage>
        <taxon>Eukaryota</taxon>
        <taxon>Viridiplantae</taxon>
        <taxon>Streptophyta</taxon>
        <taxon>Embryophyta</taxon>
        <taxon>Tracheophyta</taxon>
        <taxon>Spermatophyta</taxon>
        <taxon>Magnoliopsida</taxon>
        <taxon>eudicotyledons</taxon>
        <taxon>Gunneridae</taxon>
        <taxon>Pentapetalae</taxon>
        <taxon>rosids</taxon>
        <taxon>malvids</taxon>
        <taxon>Myrtales</taxon>
        <taxon>Lythraceae</taxon>
        <taxon>Punica</taxon>
    </lineage>
</organism>
<dbReference type="Pfam" id="PF00226">
    <property type="entry name" value="DnaJ"/>
    <property type="match status" value="1"/>
</dbReference>
<evidence type="ECO:0000313" key="3">
    <source>
        <dbReference type="EMBL" id="PKI62536.1"/>
    </source>
</evidence>
<sequence length="432" mass="48013">MEWQPQPQPELVGVAPMTTVLLHCADLLGAYDLAGCRMHALTVHHSDPRHPGPVQALAIVDVLLASEKRLRHGHRDWYSILQVRATSRPEVVRAQFARLVHLLDPTKNKFPFAEYAVGLVVNAYRVLSDPAAKAKYDAEVAPPATFNTVCPYCYYIFVYKITYKDRCLRCQSCRRAFHAVAVDGPLPEIFTIVGADGRVEEGYCCRLAGFHLQYQLNPDVLEAEKSGDAPFVKVPSMEEEVVRRQGGLGGSNGAGGAVRVEVPKDEQRPRKMRVKTTAKTTKKMMGRGVGNPILAPQPQTNNDADGIVSEVKDGDGDGFEDDFKFTFEGDDIFVECFSGSQMSSWYRMKKEVKVLAARKNSEAERRRRMQINGHERGGRTKTVLMFWPSGSGKGLVAVKRAPEVGRISKSPDSMIHEPQWALCINPKIKDAC</sequence>
<keyword evidence="4" id="KW-1185">Reference proteome</keyword>
<feature type="domain" description="J" evidence="2">
    <location>
        <begin position="76"/>
        <end position="140"/>
    </location>
</feature>
<dbReference type="InterPro" id="IPR036869">
    <property type="entry name" value="J_dom_sf"/>
</dbReference>